<proteinExistence type="predicted"/>
<keyword evidence="1" id="KW-1133">Transmembrane helix</keyword>
<keyword evidence="4" id="KW-1185">Reference proteome</keyword>
<name>A0ABX6DH32_9BACI</name>
<accession>A0ABX6DH32</accession>
<evidence type="ECO:0000313" key="4">
    <source>
        <dbReference type="Proteomes" id="UP000373269"/>
    </source>
</evidence>
<evidence type="ECO:0000313" key="3">
    <source>
        <dbReference type="EMBL" id="QGG54129.1"/>
    </source>
</evidence>
<reference evidence="3 4" key="1">
    <citation type="submission" date="2019-11" db="EMBL/GenBank/DDBJ databases">
        <title>Whole Genome Sequencing and Comparative Genomic Analyses of Lysinibacillus pakistanensis LZH-9, a Halotolerant Strain with Excellent COD Removal Capability.</title>
        <authorList>
            <person name="Zhou H."/>
        </authorList>
    </citation>
    <scope>NUCLEOTIDE SEQUENCE [LARGE SCALE GENOMIC DNA]</scope>
    <source>
        <strain evidence="3 4">LZH-9</strain>
        <plasmid evidence="3 4">unnamed</plasmid>
    </source>
</reference>
<dbReference type="EMBL" id="CP045836">
    <property type="protein sequence ID" value="QGG54074.1"/>
    <property type="molecule type" value="Genomic_DNA"/>
</dbReference>
<feature type="transmembrane region" description="Helical" evidence="1">
    <location>
        <begin position="27"/>
        <end position="43"/>
    </location>
</feature>
<keyword evidence="1" id="KW-0472">Membrane</keyword>
<organism evidence="3 4">
    <name type="scientific">Lysinibacillus pakistanensis</name>
    <dbReference type="NCBI Taxonomy" id="759811"/>
    <lineage>
        <taxon>Bacteria</taxon>
        <taxon>Bacillati</taxon>
        <taxon>Bacillota</taxon>
        <taxon>Bacilli</taxon>
        <taxon>Bacillales</taxon>
        <taxon>Bacillaceae</taxon>
        <taxon>Lysinibacillus</taxon>
    </lineage>
</organism>
<dbReference type="Proteomes" id="UP000373269">
    <property type="component" value="Plasmid unnamed"/>
</dbReference>
<evidence type="ECO:0000313" key="2">
    <source>
        <dbReference type="EMBL" id="QGG54074.1"/>
    </source>
</evidence>
<gene>
    <name evidence="2" type="ORF">GDS87_24450</name>
    <name evidence="3" type="ORF">GDS87_24730</name>
</gene>
<feature type="transmembrane region" description="Helical" evidence="1">
    <location>
        <begin position="49"/>
        <end position="68"/>
    </location>
</feature>
<keyword evidence="3" id="KW-0614">Plasmid</keyword>
<sequence length="130" mass="14694">MGRRAKKLVNFIDRLIKSDTQESSKRAIALFVTLLIGIIVILYTNSENILLVLAELIAFVSTLLYIATNGKLPKLPKMFKDEDTETIGKTNGETFKDESANPKNHNRLKAKYYLLSTLAMVDCILRQESM</sequence>
<protein>
    <submittedName>
        <fullName evidence="3">Uncharacterized protein</fullName>
    </submittedName>
</protein>
<dbReference type="EMBL" id="CP045836">
    <property type="protein sequence ID" value="QGG54129.1"/>
    <property type="molecule type" value="Genomic_DNA"/>
</dbReference>
<keyword evidence="1" id="KW-0812">Transmembrane</keyword>
<geneLocation type="plasmid" evidence="3 4">
    <name>unnamed</name>
</geneLocation>
<evidence type="ECO:0000256" key="1">
    <source>
        <dbReference type="SAM" id="Phobius"/>
    </source>
</evidence>
<dbReference type="RefSeq" id="WP_139535925.1">
    <property type="nucleotide sequence ID" value="NZ_CP045836.1"/>
</dbReference>